<dbReference type="EMBL" id="CAJVPY010070300">
    <property type="protein sequence ID" value="CAG8827778.1"/>
    <property type="molecule type" value="Genomic_DNA"/>
</dbReference>
<reference evidence="1" key="1">
    <citation type="submission" date="2021-06" db="EMBL/GenBank/DDBJ databases">
        <authorList>
            <person name="Kallberg Y."/>
            <person name="Tangrot J."/>
            <person name="Rosling A."/>
        </authorList>
    </citation>
    <scope>NUCLEOTIDE SEQUENCE</scope>
    <source>
        <strain evidence="1">MA453B</strain>
    </source>
</reference>
<organism evidence="1 2">
    <name type="scientific">Dentiscutata erythropus</name>
    <dbReference type="NCBI Taxonomy" id="1348616"/>
    <lineage>
        <taxon>Eukaryota</taxon>
        <taxon>Fungi</taxon>
        <taxon>Fungi incertae sedis</taxon>
        <taxon>Mucoromycota</taxon>
        <taxon>Glomeromycotina</taxon>
        <taxon>Glomeromycetes</taxon>
        <taxon>Diversisporales</taxon>
        <taxon>Gigasporaceae</taxon>
        <taxon>Dentiscutata</taxon>
    </lineage>
</organism>
<protein>
    <submittedName>
        <fullName evidence="1">3575_t:CDS:1</fullName>
    </submittedName>
</protein>
<accession>A0A9N9PJZ3</accession>
<sequence>RKHADYKTTPISFVDMENEEVLPIEVKELTTITEDECTTNNYYPQRLKEYLSYETS</sequence>
<feature type="non-terminal residue" evidence="1">
    <location>
        <position position="1"/>
    </location>
</feature>
<keyword evidence="2" id="KW-1185">Reference proteome</keyword>
<comment type="caution">
    <text evidence="1">The sequence shown here is derived from an EMBL/GenBank/DDBJ whole genome shotgun (WGS) entry which is preliminary data.</text>
</comment>
<dbReference type="Proteomes" id="UP000789405">
    <property type="component" value="Unassembled WGS sequence"/>
</dbReference>
<evidence type="ECO:0000313" key="2">
    <source>
        <dbReference type="Proteomes" id="UP000789405"/>
    </source>
</evidence>
<gene>
    <name evidence="1" type="ORF">DERYTH_LOCUS28368</name>
</gene>
<dbReference type="AlphaFoldDB" id="A0A9N9PJZ3"/>
<proteinExistence type="predicted"/>
<feature type="non-terminal residue" evidence="1">
    <location>
        <position position="56"/>
    </location>
</feature>
<name>A0A9N9PJZ3_9GLOM</name>
<evidence type="ECO:0000313" key="1">
    <source>
        <dbReference type="EMBL" id="CAG8827778.1"/>
    </source>
</evidence>